<name>A0A835QEU7_VANPL</name>
<dbReference type="AlphaFoldDB" id="A0A835QEU7"/>
<comment type="caution">
    <text evidence="3">The sequence shown here is derived from an EMBL/GenBank/DDBJ whole genome shotgun (WGS) entry which is preliminary data.</text>
</comment>
<gene>
    <name evidence="3" type="ORF">HPP92_016843</name>
</gene>
<evidence type="ECO:0000313" key="3">
    <source>
        <dbReference type="EMBL" id="KAG0470143.1"/>
    </source>
</evidence>
<dbReference type="PANTHER" id="PTHR47553:SF1">
    <property type="entry name" value="RING_FYVE_PHD ZINC FINGER SUPERFAMILY PROTEIN"/>
    <property type="match status" value="1"/>
</dbReference>
<keyword evidence="1" id="KW-0175">Coiled coil</keyword>
<feature type="compositionally biased region" description="Low complexity" evidence="2">
    <location>
        <begin position="18"/>
        <end position="29"/>
    </location>
</feature>
<dbReference type="EMBL" id="JADCNL010000008">
    <property type="protein sequence ID" value="KAG0470143.1"/>
    <property type="molecule type" value="Genomic_DNA"/>
</dbReference>
<feature type="coiled-coil region" evidence="1">
    <location>
        <begin position="213"/>
        <end position="243"/>
    </location>
</feature>
<evidence type="ECO:0000256" key="1">
    <source>
        <dbReference type="SAM" id="Coils"/>
    </source>
</evidence>
<protein>
    <submittedName>
        <fullName evidence="3">Uncharacterized protein</fullName>
    </submittedName>
</protein>
<reference evidence="3 4" key="1">
    <citation type="journal article" date="2020" name="Nat. Food">
        <title>A phased Vanilla planifolia genome enables genetic improvement of flavour and production.</title>
        <authorList>
            <person name="Hasing T."/>
            <person name="Tang H."/>
            <person name="Brym M."/>
            <person name="Khazi F."/>
            <person name="Huang T."/>
            <person name="Chambers A.H."/>
        </authorList>
    </citation>
    <scope>NUCLEOTIDE SEQUENCE [LARGE SCALE GENOMIC DNA]</scope>
    <source>
        <tissue evidence="3">Leaf</tissue>
    </source>
</reference>
<feature type="region of interest" description="Disordered" evidence="2">
    <location>
        <begin position="1"/>
        <end position="75"/>
    </location>
</feature>
<feature type="compositionally biased region" description="Basic and acidic residues" evidence="2">
    <location>
        <begin position="58"/>
        <end position="75"/>
    </location>
</feature>
<sequence length="435" mass="48030">MPSRKVVDKVSVIPRTESTASSASSSATANDLGREEDSSNSIEGHNDALSVTGSNSPEDLRQQAMEEKRRYRTLKAEGKAEEALKVFKHAKELERQAGALEIAIRKNRKIAAKVSNSSSSVSIDRIDEQGVSSKKKSIPLRDKEEKDDLFSELRELGWSDVDIHDAGRKPADLSLEGEFANLLGETFQKSEISKKKGGIDKSPVLALKRKALLLKREGRLAEAKEELKQAKLLEKQLEEQELLGEASGSEDELSAIINSMDDANQDNLNLDYHLDGGSNFEDLLGATDDPSFDENFEITDNDMNDPVLVAALQSFGWTEEDELVQQPESVPLSQEALQTEVLNLKKEALSQKRAGNVSEAMALLKKAKLLEQKLDRVQSVAHMCPTELNQSSAQQIVPPKSKMVIQKELLALKKESTCFEKGRSDRGCRRGTEKG</sequence>
<accession>A0A835QEU7</accession>
<keyword evidence="4" id="KW-1185">Reference proteome</keyword>
<proteinExistence type="predicted"/>
<dbReference type="OrthoDB" id="1432093at2759"/>
<evidence type="ECO:0000313" key="4">
    <source>
        <dbReference type="Proteomes" id="UP000636800"/>
    </source>
</evidence>
<feature type="compositionally biased region" description="Polar residues" evidence="2">
    <location>
        <begin position="39"/>
        <end position="57"/>
    </location>
</feature>
<organism evidence="3 4">
    <name type="scientific">Vanilla planifolia</name>
    <name type="common">Vanilla</name>
    <dbReference type="NCBI Taxonomy" id="51239"/>
    <lineage>
        <taxon>Eukaryota</taxon>
        <taxon>Viridiplantae</taxon>
        <taxon>Streptophyta</taxon>
        <taxon>Embryophyta</taxon>
        <taxon>Tracheophyta</taxon>
        <taxon>Spermatophyta</taxon>
        <taxon>Magnoliopsida</taxon>
        <taxon>Liliopsida</taxon>
        <taxon>Asparagales</taxon>
        <taxon>Orchidaceae</taxon>
        <taxon>Vanilloideae</taxon>
        <taxon>Vanilleae</taxon>
        <taxon>Vanilla</taxon>
    </lineage>
</organism>
<evidence type="ECO:0000256" key="2">
    <source>
        <dbReference type="SAM" id="MobiDB-lite"/>
    </source>
</evidence>
<dbReference type="PANTHER" id="PTHR47553">
    <property type="entry name" value="MYOSIN-11"/>
    <property type="match status" value="1"/>
</dbReference>
<dbReference type="Proteomes" id="UP000636800">
    <property type="component" value="Unassembled WGS sequence"/>
</dbReference>